<proteinExistence type="inferred from homology"/>
<dbReference type="PROSITE" id="PS00973">
    <property type="entry name" value="USP_2"/>
    <property type="match status" value="1"/>
</dbReference>
<dbReference type="GO" id="GO:0004843">
    <property type="term" value="F:cysteine-type deubiquitinase activity"/>
    <property type="evidence" value="ECO:0007669"/>
    <property type="project" value="UniProtKB-UniRule"/>
</dbReference>
<dbReference type="PROSITE" id="PS50235">
    <property type="entry name" value="USP_3"/>
    <property type="match status" value="1"/>
</dbReference>
<evidence type="ECO:0000256" key="1">
    <source>
        <dbReference type="ARBA" id="ARBA00009085"/>
    </source>
</evidence>
<comment type="similarity">
    <text evidence="1 2">Belongs to the peptidase C19 family.</text>
</comment>
<evidence type="ECO:0000313" key="5">
    <source>
        <dbReference type="Proteomes" id="UP000807504"/>
    </source>
</evidence>
<accession>A0A8T0F892</accession>
<dbReference type="EMBL" id="JABXBU010000030">
    <property type="protein sequence ID" value="KAF8785649.1"/>
    <property type="molecule type" value="Genomic_DNA"/>
</dbReference>
<sequence length="424" mass="48748">MVLYFASSVMINIYNEAFDAALNNFNLKARSENLTRAYMPWMPDFREVVPLKGKIIRIPDNSNFGLRGIVNVGNSCYINCVIQVLMHTPVLVNHFLSDKHICSLSDSCLWCELHYIFQEFYSFKSTPFDPSERLFNALQKFCKQPLGMEQQDSYELFQEILMGLHANCPKKTPVTDCNCMIQKIFYGIIQGLKKCTYCNDSSFLPPDYFMDILLDLDKNDDSLVNVLRRKYLEPQLLSDYKCSNCQKTDTTYSYQHIKKLPKVICFRMNCFLLEFNKNAPIRSRNRKISKKSTAFAFEEFIDMMPYLNSKGAANISDGKKASLNPSENFYKLFAVIFHEGTAQGGHYLAYVRHRNTKCSGVSCNLVLWIMDLLDAKFYLSTLVCPSGKHFHQISSFTAVNKETEFPELKSAITAQSETEESTEC</sequence>
<keyword evidence="2" id="KW-0788">Thiol protease</keyword>
<dbReference type="PROSITE" id="PS00972">
    <property type="entry name" value="USP_1"/>
    <property type="match status" value="1"/>
</dbReference>
<dbReference type="EC" id="3.4.19.12" evidence="2"/>
<reference evidence="4" key="2">
    <citation type="submission" date="2020-06" db="EMBL/GenBank/DDBJ databases">
        <authorList>
            <person name="Sheffer M."/>
        </authorList>
    </citation>
    <scope>NUCLEOTIDE SEQUENCE</scope>
</reference>
<dbReference type="InterPro" id="IPR028889">
    <property type="entry name" value="USP"/>
</dbReference>
<keyword evidence="2" id="KW-0645">Protease</keyword>
<dbReference type="InterPro" id="IPR018200">
    <property type="entry name" value="USP_CS"/>
</dbReference>
<dbReference type="PANTHER" id="PTHR24006:SF937">
    <property type="entry name" value="UBIQUITIN CARBOXYL-TERMINAL HYDROLASE"/>
    <property type="match status" value="1"/>
</dbReference>
<keyword evidence="2 4" id="KW-0378">Hydrolase</keyword>
<dbReference type="SUPFAM" id="SSF54001">
    <property type="entry name" value="Cysteine proteinases"/>
    <property type="match status" value="1"/>
</dbReference>
<reference evidence="4" key="1">
    <citation type="journal article" date="2020" name="bioRxiv">
        <title>Chromosome-level reference genome of the European wasp spider Argiope bruennichi: a resource for studies on range expansion and evolutionary adaptation.</title>
        <authorList>
            <person name="Sheffer M.M."/>
            <person name="Hoppe A."/>
            <person name="Krehenwinkel H."/>
            <person name="Uhl G."/>
            <person name="Kuss A.W."/>
            <person name="Jensen L."/>
            <person name="Jensen C."/>
            <person name="Gillespie R.G."/>
            <person name="Hoff K.J."/>
            <person name="Prost S."/>
        </authorList>
    </citation>
    <scope>NUCLEOTIDE SEQUENCE</scope>
</reference>
<comment type="caution">
    <text evidence="4">The sequence shown here is derived from an EMBL/GenBank/DDBJ whole genome shotgun (WGS) entry which is preliminary data.</text>
</comment>
<dbReference type="Proteomes" id="UP000807504">
    <property type="component" value="Unassembled WGS sequence"/>
</dbReference>
<dbReference type="InterPro" id="IPR001394">
    <property type="entry name" value="Peptidase_C19_UCH"/>
</dbReference>
<dbReference type="GO" id="GO:0006508">
    <property type="term" value="P:proteolysis"/>
    <property type="evidence" value="ECO:0007669"/>
    <property type="project" value="UniProtKB-KW"/>
</dbReference>
<name>A0A8T0F892_ARGBR</name>
<dbReference type="AlphaFoldDB" id="A0A8T0F892"/>
<comment type="catalytic activity">
    <reaction evidence="2">
        <text>Thiol-dependent hydrolysis of ester, thioester, amide, peptide and isopeptide bonds formed by the C-terminal Gly of ubiquitin (a 76-residue protein attached to proteins as an intracellular targeting signal).</text>
        <dbReference type="EC" id="3.4.19.12"/>
    </reaction>
</comment>
<dbReference type="Pfam" id="PF00443">
    <property type="entry name" value="UCH"/>
    <property type="match status" value="1"/>
</dbReference>
<dbReference type="GO" id="GO:0005829">
    <property type="term" value="C:cytosol"/>
    <property type="evidence" value="ECO:0007669"/>
    <property type="project" value="TreeGrafter"/>
</dbReference>
<dbReference type="InterPro" id="IPR038765">
    <property type="entry name" value="Papain-like_cys_pep_sf"/>
</dbReference>
<dbReference type="GO" id="GO:0016579">
    <property type="term" value="P:protein deubiquitination"/>
    <property type="evidence" value="ECO:0007669"/>
    <property type="project" value="InterPro"/>
</dbReference>
<dbReference type="Gene3D" id="3.90.70.10">
    <property type="entry name" value="Cysteine proteinases"/>
    <property type="match status" value="1"/>
</dbReference>
<keyword evidence="5" id="KW-1185">Reference proteome</keyword>
<dbReference type="GO" id="GO:0005634">
    <property type="term" value="C:nucleus"/>
    <property type="evidence" value="ECO:0007669"/>
    <property type="project" value="TreeGrafter"/>
</dbReference>
<gene>
    <name evidence="4" type="ORF">HNY73_011164</name>
</gene>
<dbReference type="InterPro" id="IPR050164">
    <property type="entry name" value="Peptidase_C19"/>
</dbReference>
<keyword evidence="2" id="KW-0833">Ubl conjugation pathway</keyword>
<evidence type="ECO:0000313" key="4">
    <source>
        <dbReference type="EMBL" id="KAF8785649.1"/>
    </source>
</evidence>
<protein>
    <recommendedName>
        <fullName evidence="2">Ubiquitin carboxyl-terminal hydrolase</fullName>
        <ecNumber evidence="2">3.4.19.12</ecNumber>
    </recommendedName>
</protein>
<evidence type="ECO:0000256" key="2">
    <source>
        <dbReference type="RuleBase" id="RU366025"/>
    </source>
</evidence>
<dbReference type="PANTHER" id="PTHR24006">
    <property type="entry name" value="UBIQUITIN CARBOXYL-TERMINAL HYDROLASE"/>
    <property type="match status" value="1"/>
</dbReference>
<organism evidence="4 5">
    <name type="scientific">Argiope bruennichi</name>
    <name type="common">Wasp spider</name>
    <name type="synonym">Aranea bruennichi</name>
    <dbReference type="NCBI Taxonomy" id="94029"/>
    <lineage>
        <taxon>Eukaryota</taxon>
        <taxon>Metazoa</taxon>
        <taxon>Ecdysozoa</taxon>
        <taxon>Arthropoda</taxon>
        <taxon>Chelicerata</taxon>
        <taxon>Arachnida</taxon>
        <taxon>Araneae</taxon>
        <taxon>Araneomorphae</taxon>
        <taxon>Entelegynae</taxon>
        <taxon>Araneoidea</taxon>
        <taxon>Araneidae</taxon>
        <taxon>Argiope</taxon>
    </lineage>
</organism>
<feature type="domain" description="USP" evidence="3">
    <location>
        <begin position="67"/>
        <end position="424"/>
    </location>
</feature>
<evidence type="ECO:0000259" key="3">
    <source>
        <dbReference type="PROSITE" id="PS50235"/>
    </source>
</evidence>